<reference evidence="4 5" key="1">
    <citation type="submission" date="2013-09" db="EMBL/GenBank/DDBJ databases">
        <title>Biodegradation of hydrocarbons in the deep terrestrial subsurface : characterization of a microbial consortium composed of two Desulfotomaculum species originating from a deep geological formation.</title>
        <authorList>
            <person name="Aullo T."/>
            <person name="Berlendis S."/>
            <person name="Lascourreges J.-F."/>
            <person name="Dessort D."/>
            <person name="Saint-Laurent S."/>
            <person name="Schraauwers B."/>
            <person name="Mas J."/>
            <person name="Magot M."/>
            <person name="Ranchou-Peyruse A."/>
        </authorList>
    </citation>
    <scope>NUCLEOTIDE SEQUENCE [LARGE SCALE GENOMIC DNA]</scope>
    <source>
        <strain evidence="4 5">Bs107</strain>
    </source>
</reference>
<gene>
    <name evidence="4" type="ORF">P378_10995</name>
</gene>
<dbReference type="GO" id="GO:0005524">
    <property type="term" value="F:ATP binding"/>
    <property type="evidence" value="ECO:0007669"/>
    <property type="project" value="UniProtKB-KW"/>
</dbReference>
<feature type="domain" description="Sigma-54 factor interaction" evidence="3">
    <location>
        <begin position="15"/>
        <end position="82"/>
    </location>
</feature>
<comment type="caution">
    <text evidence="4">The sequence shown here is derived from an EMBL/GenBank/DDBJ whole genome shotgun (WGS) entry which is preliminary data.</text>
</comment>
<evidence type="ECO:0000313" key="4">
    <source>
        <dbReference type="EMBL" id="PHJ38350.1"/>
    </source>
</evidence>
<dbReference type="Gene3D" id="3.40.50.300">
    <property type="entry name" value="P-loop containing nucleotide triphosphate hydrolases"/>
    <property type="match status" value="1"/>
</dbReference>
<dbReference type="AlphaFoldDB" id="A0A2C6LIL4"/>
<proteinExistence type="predicted"/>
<protein>
    <recommendedName>
        <fullName evidence="3">Sigma-54 factor interaction domain-containing protein</fullName>
    </recommendedName>
</protein>
<keyword evidence="1" id="KW-0547">Nucleotide-binding</keyword>
<dbReference type="PANTHER" id="PTHR32071">
    <property type="entry name" value="TRANSCRIPTIONAL REGULATORY PROTEIN"/>
    <property type="match status" value="1"/>
</dbReference>
<keyword evidence="2" id="KW-0067">ATP-binding</keyword>
<sequence>MQLGPLDINFIFLILPNLLLGAESELFGYEEGAFTGDRKWGRPGKFELADGGTIFLDETGDLPLHLQVKLLHVLRRDHTRQIHLEDQIKHYEKQLLLGYLKQVKEGKLKFTDLPAALGSAAPLFIES</sequence>
<dbReference type="SUPFAM" id="SSF52540">
    <property type="entry name" value="P-loop containing nucleoside triphosphate hydrolases"/>
    <property type="match status" value="1"/>
</dbReference>
<dbReference type="InterPro" id="IPR002078">
    <property type="entry name" value="Sigma_54_int"/>
</dbReference>
<dbReference type="InterPro" id="IPR027417">
    <property type="entry name" value="P-loop_NTPase"/>
</dbReference>
<evidence type="ECO:0000313" key="5">
    <source>
        <dbReference type="Proteomes" id="UP000222564"/>
    </source>
</evidence>
<dbReference type="PANTHER" id="PTHR32071:SF57">
    <property type="entry name" value="C4-DICARBOXYLATE TRANSPORT TRANSCRIPTIONAL REGULATORY PROTEIN DCTD"/>
    <property type="match status" value="1"/>
</dbReference>
<keyword evidence="5" id="KW-1185">Reference proteome</keyword>
<organism evidence="4 5">
    <name type="scientific">Desulforamulus profundi</name>
    <dbReference type="NCBI Taxonomy" id="1383067"/>
    <lineage>
        <taxon>Bacteria</taxon>
        <taxon>Bacillati</taxon>
        <taxon>Bacillota</taxon>
        <taxon>Clostridia</taxon>
        <taxon>Eubacteriales</taxon>
        <taxon>Peptococcaceae</taxon>
        <taxon>Desulforamulus</taxon>
    </lineage>
</organism>
<dbReference type="EMBL" id="AWQQ01000054">
    <property type="protein sequence ID" value="PHJ38350.1"/>
    <property type="molecule type" value="Genomic_DNA"/>
</dbReference>
<evidence type="ECO:0000256" key="1">
    <source>
        <dbReference type="ARBA" id="ARBA00022741"/>
    </source>
</evidence>
<name>A0A2C6LIL4_9FIRM</name>
<dbReference type="PROSITE" id="PS50045">
    <property type="entry name" value="SIGMA54_INTERACT_4"/>
    <property type="match status" value="1"/>
</dbReference>
<dbReference type="Pfam" id="PF00158">
    <property type="entry name" value="Sigma54_activat"/>
    <property type="match status" value="1"/>
</dbReference>
<evidence type="ECO:0000256" key="2">
    <source>
        <dbReference type="ARBA" id="ARBA00022840"/>
    </source>
</evidence>
<dbReference type="GO" id="GO:0006355">
    <property type="term" value="P:regulation of DNA-templated transcription"/>
    <property type="evidence" value="ECO:0007669"/>
    <property type="project" value="InterPro"/>
</dbReference>
<evidence type="ECO:0000259" key="3">
    <source>
        <dbReference type="PROSITE" id="PS50045"/>
    </source>
</evidence>
<dbReference type="Proteomes" id="UP000222564">
    <property type="component" value="Unassembled WGS sequence"/>
</dbReference>
<accession>A0A2C6LIL4</accession>